<organism evidence="2 3">
    <name type="scientific">Christiangramia salexigens</name>
    <dbReference type="NCBI Taxonomy" id="1913577"/>
    <lineage>
        <taxon>Bacteria</taxon>
        <taxon>Pseudomonadati</taxon>
        <taxon>Bacteroidota</taxon>
        <taxon>Flavobacteriia</taxon>
        <taxon>Flavobacteriales</taxon>
        <taxon>Flavobacteriaceae</taxon>
        <taxon>Christiangramia</taxon>
    </lineage>
</organism>
<dbReference type="Proteomes" id="UP000182510">
    <property type="component" value="Chromosome"/>
</dbReference>
<feature type="compositionally biased region" description="Basic and acidic residues" evidence="1">
    <location>
        <begin position="28"/>
        <end position="40"/>
    </location>
</feature>
<accession>A0A1L3J434</accession>
<reference evidence="2 3" key="1">
    <citation type="submission" date="2016-11" db="EMBL/GenBank/DDBJ databases">
        <title>Gramella sp. LPB0144 isolated from marine environment.</title>
        <authorList>
            <person name="Kim E."/>
            <person name="Yi H."/>
        </authorList>
    </citation>
    <scope>NUCLEOTIDE SEQUENCE [LARGE SCALE GENOMIC DNA]</scope>
    <source>
        <strain evidence="2 3">LPB0144</strain>
    </source>
</reference>
<name>A0A1L3J434_9FLAO</name>
<protein>
    <submittedName>
        <fullName evidence="2">Uncharacterized protein</fullName>
    </submittedName>
</protein>
<dbReference type="RefSeq" id="WP_072552520.1">
    <property type="nucleotide sequence ID" value="NZ_CP018153.1"/>
</dbReference>
<feature type="region of interest" description="Disordered" evidence="1">
    <location>
        <begin position="24"/>
        <end position="58"/>
    </location>
</feature>
<dbReference type="SUPFAM" id="SSF52047">
    <property type="entry name" value="RNI-like"/>
    <property type="match status" value="1"/>
</dbReference>
<dbReference type="AlphaFoldDB" id="A0A1L3J434"/>
<dbReference type="InterPro" id="IPR032675">
    <property type="entry name" value="LRR_dom_sf"/>
</dbReference>
<gene>
    <name evidence="2" type="ORF">LPB144_05330</name>
</gene>
<dbReference type="PROSITE" id="PS51257">
    <property type="entry name" value="PROKAR_LIPOPROTEIN"/>
    <property type="match status" value="1"/>
</dbReference>
<evidence type="ECO:0000256" key="1">
    <source>
        <dbReference type="SAM" id="MobiDB-lite"/>
    </source>
</evidence>
<dbReference type="KEGG" id="grl:LPB144_05330"/>
<dbReference type="Gene3D" id="3.80.10.10">
    <property type="entry name" value="Ribonuclease Inhibitor"/>
    <property type="match status" value="1"/>
</dbReference>
<proteinExistence type="predicted"/>
<dbReference type="OrthoDB" id="1110367at2"/>
<evidence type="ECO:0000313" key="2">
    <source>
        <dbReference type="EMBL" id="APG59870.1"/>
    </source>
</evidence>
<feature type="compositionally biased region" description="Acidic residues" evidence="1">
    <location>
        <begin position="41"/>
        <end position="58"/>
    </location>
</feature>
<dbReference type="EMBL" id="CP018153">
    <property type="protein sequence ID" value="APG59870.1"/>
    <property type="molecule type" value="Genomic_DNA"/>
</dbReference>
<evidence type="ECO:0000313" key="3">
    <source>
        <dbReference type="Proteomes" id="UP000182510"/>
    </source>
</evidence>
<sequence length="343" mass="39430">MKNKSILLSILIAIISVLISCEPTPPEKAPEVISEEKETPVVEEEEEEEEETEEEETPVIEYLDFPDPNFKHALVNTKCIDVDNDRIGDMDMDSNDDGEIDKSEAEFIENLILQFNYWDIKRTVDITGIENFKDLRSLIITSGESEGFIESTKTEPISYNLTILTQLEFLRITELGTEFFDSIDLTGLSSLVEADLWGNRPSFLSDSREWEDPIYFTELKLTGCSSLKQLRIMNSFFIVDFCQVPTLEKLNMRYLEAGEPEVFDFHCLTRLKWLDISENTIESLILKNTSVLETFEVSYIGSEADHSNYPFVKYICIDDIPEEYEQITTLIDQNTVVTTDCTF</sequence>
<keyword evidence="3" id="KW-1185">Reference proteome</keyword>